<comment type="subcellular location">
    <subcellularLocation>
        <location evidence="1">Membrane</location>
        <topology evidence="1">Multi-pass membrane protein</topology>
    </subcellularLocation>
</comment>
<evidence type="ECO:0000256" key="2">
    <source>
        <dbReference type="ARBA" id="ARBA00022692"/>
    </source>
</evidence>
<feature type="transmembrane region" description="Helical" evidence="5">
    <location>
        <begin position="229"/>
        <end position="253"/>
    </location>
</feature>
<feature type="transmembrane region" description="Helical" evidence="5">
    <location>
        <begin position="181"/>
        <end position="209"/>
    </location>
</feature>
<dbReference type="STRING" id="34059.A9308_04765"/>
<dbReference type="InterPro" id="IPR001902">
    <property type="entry name" value="SLC26A/SulP_fam"/>
</dbReference>
<evidence type="ECO:0000313" key="7">
    <source>
        <dbReference type="EMBL" id="OBX79930.1"/>
    </source>
</evidence>
<dbReference type="SUPFAM" id="SSF52091">
    <property type="entry name" value="SpoIIaa-like"/>
    <property type="match status" value="1"/>
</dbReference>
<feature type="transmembrane region" description="Helical" evidence="5">
    <location>
        <begin position="35"/>
        <end position="55"/>
    </location>
</feature>
<evidence type="ECO:0000259" key="6">
    <source>
        <dbReference type="PROSITE" id="PS50801"/>
    </source>
</evidence>
<comment type="caution">
    <text evidence="7">The sequence shown here is derived from an EMBL/GenBank/DDBJ whole genome shotgun (WGS) entry which is preliminary data.</text>
</comment>
<proteinExistence type="predicted"/>
<keyword evidence="2 5" id="KW-0812">Transmembrane</keyword>
<feature type="transmembrane region" description="Helical" evidence="5">
    <location>
        <begin position="410"/>
        <end position="441"/>
    </location>
</feature>
<dbReference type="GO" id="GO:0055085">
    <property type="term" value="P:transmembrane transport"/>
    <property type="evidence" value="ECO:0007669"/>
    <property type="project" value="InterPro"/>
</dbReference>
<evidence type="ECO:0000313" key="8">
    <source>
        <dbReference type="Proteomes" id="UP000092508"/>
    </source>
</evidence>
<dbReference type="AlphaFoldDB" id="A0A1B8QE70"/>
<evidence type="ECO:0000256" key="5">
    <source>
        <dbReference type="SAM" id="Phobius"/>
    </source>
</evidence>
<name>A0A1B8QE70_9GAMM</name>
<feature type="transmembrane region" description="Helical" evidence="5">
    <location>
        <begin position="113"/>
        <end position="131"/>
    </location>
</feature>
<dbReference type="OrthoDB" id="9769739at2"/>
<dbReference type="EMBL" id="LZMZ01000009">
    <property type="protein sequence ID" value="OBX79930.1"/>
    <property type="molecule type" value="Genomic_DNA"/>
</dbReference>
<evidence type="ECO:0000256" key="1">
    <source>
        <dbReference type="ARBA" id="ARBA00004141"/>
    </source>
</evidence>
<keyword evidence="4 5" id="KW-0472">Membrane</keyword>
<gene>
    <name evidence="7" type="ORF">A9308_04765</name>
</gene>
<dbReference type="Pfam" id="PF00916">
    <property type="entry name" value="Sulfate_transp"/>
    <property type="match status" value="1"/>
</dbReference>
<dbReference type="PROSITE" id="PS50801">
    <property type="entry name" value="STAS"/>
    <property type="match status" value="1"/>
</dbReference>
<dbReference type="InterPro" id="IPR036513">
    <property type="entry name" value="STAS_dom_sf"/>
</dbReference>
<dbReference type="Gene3D" id="3.30.750.24">
    <property type="entry name" value="STAS domain"/>
    <property type="match status" value="1"/>
</dbReference>
<dbReference type="Pfam" id="PF01740">
    <property type="entry name" value="STAS"/>
    <property type="match status" value="1"/>
</dbReference>
<accession>A0A1B8QE70</accession>
<dbReference type="RefSeq" id="WP_067235416.1">
    <property type="nucleotide sequence ID" value="NZ_LZMZ01000009.1"/>
</dbReference>
<dbReference type="GO" id="GO:0016020">
    <property type="term" value="C:membrane"/>
    <property type="evidence" value="ECO:0007669"/>
    <property type="project" value="UniProtKB-SubCell"/>
</dbReference>
<dbReference type="PANTHER" id="PTHR11814">
    <property type="entry name" value="SULFATE TRANSPORTER"/>
    <property type="match status" value="1"/>
</dbReference>
<dbReference type="InterPro" id="IPR011547">
    <property type="entry name" value="SLC26A/SulP_dom"/>
</dbReference>
<organism evidence="7 8">
    <name type="scientific">Faucicola atlantae</name>
    <dbReference type="NCBI Taxonomy" id="34059"/>
    <lineage>
        <taxon>Bacteria</taxon>
        <taxon>Pseudomonadati</taxon>
        <taxon>Pseudomonadota</taxon>
        <taxon>Gammaproteobacteria</taxon>
        <taxon>Moraxellales</taxon>
        <taxon>Moraxellaceae</taxon>
        <taxon>Faucicola</taxon>
    </lineage>
</organism>
<evidence type="ECO:0000256" key="3">
    <source>
        <dbReference type="ARBA" id="ARBA00022989"/>
    </source>
</evidence>
<feature type="transmembrane region" description="Helical" evidence="5">
    <location>
        <begin position="376"/>
        <end position="398"/>
    </location>
</feature>
<feature type="domain" description="STAS" evidence="6">
    <location>
        <begin position="464"/>
        <end position="577"/>
    </location>
</feature>
<dbReference type="InterPro" id="IPR002645">
    <property type="entry name" value="STAS_dom"/>
</dbReference>
<reference evidence="7 8" key="1">
    <citation type="submission" date="2016-06" db="EMBL/GenBank/DDBJ databases">
        <title>Draft genome of Moraxella atlantae CCUG 66109.</title>
        <authorList>
            <person name="Salva-Serra F."/>
            <person name="Engstrom-Jakobsson H."/>
            <person name="Thorell K."/>
            <person name="Gonzales-Siles L."/>
            <person name="Karlsson R."/>
            <person name="Boulund F."/>
            <person name="Engstrand L."/>
            <person name="Kristiansson E."/>
            <person name="Moore E."/>
        </authorList>
    </citation>
    <scope>NUCLEOTIDE SEQUENCE [LARGE SCALE GENOMIC DNA]</scope>
    <source>
        <strain evidence="7 8">CCUG 66109</strain>
    </source>
</reference>
<feature type="transmembrane region" description="Helical" evidence="5">
    <location>
        <begin position="273"/>
        <end position="294"/>
    </location>
</feature>
<feature type="transmembrane region" description="Helical" evidence="5">
    <location>
        <begin position="353"/>
        <end position="370"/>
    </location>
</feature>
<dbReference type="Proteomes" id="UP000092508">
    <property type="component" value="Unassembled WGS sequence"/>
</dbReference>
<keyword evidence="3 5" id="KW-1133">Transmembrane helix</keyword>
<protein>
    <submittedName>
        <fullName evidence="7">Sulfate transporter</fullName>
    </submittedName>
</protein>
<feature type="transmembrane region" description="Helical" evidence="5">
    <location>
        <begin position="67"/>
        <end position="93"/>
    </location>
</feature>
<sequence>MYGGFFRPSKNAGHNVLGVPAWVRDYRKSMLAQDVLAGLVVGVVVIPQSLGYAMLAGLPPVYGLYSAVVPVLVYAWVGASAVNAVGPVAITAIMTAQALQPYGALPPADYARLASWLALLTGGLLTLAHVFRLGWITQFISRGVTAGFISGAALLIFLGQIKFVTGIHTTGNTLLAMGESFFIHLGALHVPTLLVGAVTFGVLVVNRYYLTRWFGGQVSDKTLSIVTRVLPLVVMVLAILVSALGHLAAHGVATVAHIPQGLPHILLPLTGLPLGQLIALLPAAALMALIGFVSSDAVAGNFARVRHESYDANRELLGLGLANIAGSVTQSFTVVGGFSRTAVNVDAGAQSPLASVLSVAVMVLALVWLAPYLAPLPYAVLGATIMVSIISMVDLATFWQARQRDRLDALAFAVALVGVLLFGLNIGLVVGILVSFAGLIWQSSHPHMAIVGQVGDTGHFRNIERHHVAQHADVLVIRIDESLFYGNAESVRQFIQTVVHAHPACRHVVLMLSAVNHIDLTAQEMLVELGQALLARNISFNFSEVKGPVMDVIANTPVIQNLSGQVFLSTQQAVNTLVALDSALGDQTLR</sequence>
<evidence type="ECO:0000256" key="4">
    <source>
        <dbReference type="ARBA" id="ARBA00023136"/>
    </source>
</evidence>
<feature type="transmembrane region" description="Helical" evidence="5">
    <location>
        <begin position="143"/>
        <end position="161"/>
    </location>
</feature>
<dbReference type="CDD" id="cd07042">
    <property type="entry name" value="STAS_SulP_like_sulfate_transporter"/>
    <property type="match status" value="1"/>
</dbReference>